<dbReference type="AlphaFoldDB" id="A0A316V7E3"/>
<keyword evidence="1" id="KW-0812">Transmembrane</keyword>
<proteinExistence type="predicted"/>
<dbReference type="Proteomes" id="UP000245771">
    <property type="component" value="Unassembled WGS sequence"/>
</dbReference>
<organism evidence="2 3">
    <name type="scientific">Meira miltonrushii</name>
    <dbReference type="NCBI Taxonomy" id="1280837"/>
    <lineage>
        <taxon>Eukaryota</taxon>
        <taxon>Fungi</taxon>
        <taxon>Dikarya</taxon>
        <taxon>Basidiomycota</taxon>
        <taxon>Ustilaginomycotina</taxon>
        <taxon>Exobasidiomycetes</taxon>
        <taxon>Exobasidiales</taxon>
        <taxon>Brachybasidiaceae</taxon>
        <taxon>Meira</taxon>
    </lineage>
</organism>
<keyword evidence="1" id="KW-0472">Membrane</keyword>
<dbReference type="RefSeq" id="XP_025353240.1">
    <property type="nucleotide sequence ID" value="XM_025502910.1"/>
</dbReference>
<dbReference type="InParanoid" id="A0A316V7E3"/>
<reference evidence="2 3" key="1">
    <citation type="journal article" date="2018" name="Mol. Biol. Evol.">
        <title>Broad Genomic Sampling Reveals a Smut Pathogenic Ancestry of the Fungal Clade Ustilaginomycotina.</title>
        <authorList>
            <person name="Kijpornyongpan T."/>
            <person name="Mondo S.J."/>
            <person name="Barry K."/>
            <person name="Sandor L."/>
            <person name="Lee J."/>
            <person name="Lipzen A."/>
            <person name="Pangilinan J."/>
            <person name="LaButti K."/>
            <person name="Hainaut M."/>
            <person name="Henrissat B."/>
            <person name="Grigoriev I.V."/>
            <person name="Spatafora J.W."/>
            <person name="Aime M.C."/>
        </authorList>
    </citation>
    <scope>NUCLEOTIDE SEQUENCE [LARGE SCALE GENOMIC DNA]</scope>
    <source>
        <strain evidence="2 3">MCA 3882</strain>
    </source>
</reference>
<feature type="transmembrane region" description="Helical" evidence="1">
    <location>
        <begin position="21"/>
        <end position="41"/>
    </location>
</feature>
<gene>
    <name evidence="2" type="ORF">FA14DRAFT_79790</name>
</gene>
<keyword evidence="3" id="KW-1185">Reference proteome</keyword>
<evidence type="ECO:0000313" key="3">
    <source>
        <dbReference type="Proteomes" id="UP000245771"/>
    </source>
</evidence>
<evidence type="ECO:0000313" key="2">
    <source>
        <dbReference type="EMBL" id="PWN32938.1"/>
    </source>
</evidence>
<keyword evidence="1" id="KW-1133">Transmembrane helix</keyword>
<dbReference type="GeneID" id="37024691"/>
<name>A0A316V7E3_9BASI</name>
<sequence>MLVRLDLCRHPWTSIDQALSLIIMIDSLSFVTFLPQFLFLFSEIPSFVTFLPPLLFLFTEIPSYVSFSPFHYSLL</sequence>
<dbReference type="EMBL" id="KZ819605">
    <property type="protein sequence ID" value="PWN32938.1"/>
    <property type="molecule type" value="Genomic_DNA"/>
</dbReference>
<protein>
    <submittedName>
        <fullName evidence="2">Uncharacterized protein</fullName>
    </submittedName>
</protein>
<evidence type="ECO:0000256" key="1">
    <source>
        <dbReference type="SAM" id="Phobius"/>
    </source>
</evidence>
<accession>A0A316V7E3</accession>